<evidence type="ECO:0000256" key="12">
    <source>
        <dbReference type="ARBA" id="ARBA00023012"/>
    </source>
</evidence>
<dbReference type="InterPro" id="IPR043150">
    <property type="entry name" value="Phytochrome_PHY_sf"/>
</dbReference>
<dbReference type="Pfam" id="PF08446">
    <property type="entry name" value="PAS_2"/>
    <property type="match status" value="1"/>
</dbReference>
<feature type="domain" description="Histidine kinase" evidence="15">
    <location>
        <begin position="525"/>
        <end position="735"/>
    </location>
</feature>
<keyword evidence="13" id="KW-0675">Receptor</keyword>
<organism evidence="16 17">
    <name type="scientific">Variovorax rhizosphaerae</name>
    <dbReference type="NCBI Taxonomy" id="1836200"/>
    <lineage>
        <taxon>Bacteria</taxon>
        <taxon>Pseudomonadati</taxon>
        <taxon>Pseudomonadota</taxon>
        <taxon>Betaproteobacteria</taxon>
        <taxon>Burkholderiales</taxon>
        <taxon>Comamonadaceae</taxon>
        <taxon>Variovorax</taxon>
    </lineage>
</organism>
<comment type="similarity">
    <text evidence="2">In the N-terminal section; belongs to the phytochrome family.</text>
</comment>
<dbReference type="Gene3D" id="1.10.287.130">
    <property type="match status" value="1"/>
</dbReference>
<dbReference type="SUPFAM" id="SSF47384">
    <property type="entry name" value="Homodimeric domain of signal transducing histidine kinase"/>
    <property type="match status" value="1"/>
</dbReference>
<evidence type="ECO:0000256" key="6">
    <source>
        <dbReference type="ARBA" id="ARBA00022606"/>
    </source>
</evidence>
<keyword evidence="5" id="KW-0597">Phosphoprotein</keyword>
<dbReference type="Pfam" id="PF00512">
    <property type="entry name" value="HisKA"/>
    <property type="match status" value="1"/>
</dbReference>
<keyword evidence="8" id="KW-0547">Nucleotide-binding</keyword>
<evidence type="ECO:0000259" key="14">
    <source>
        <dbReference type="PROSITE" id="PS50046"/>
    </source>
</evidence>
<keyword evidence="7" id="KW-0808">Transferase</keyword>
<dbReference type="InterPro" id="IPR016132">
    <property type="entry name" value="Phyto_chromo_attachment"/>
</dbReference>
<keyword evidence="9" id="KW-0418">Kinase</keyword>
<name>A0ABU8WJ99_9BURK</name>
<dbReference type="Gene3D" id="3.30.450.20">
    <property type="entry name" value="PAS domain"/>
    <property type="match status" value="1"/>
</dbReference>
<dbReference type="InterPro" id="IPR005467">
    <property type="entry name" value="His_kinase_dom"/>
</dbReference>
<dbReference type="SMART" id="SM00065">
    <property type="entry name" value="GAF"/>
    <property type="match status" value="1"/>
</dbReference>
<dbReference type="RefSeq" id="WP_340342725.1">
    <property type="nucleotide sequence ID" value="NZ_JBBKZT010000005.1"/>
</dbReference>
<dbReference type="SMART" id="SM00388">
    <property type="entry name" value="HisKA"/>
    <property type="match status" value="1"/>
</dbReference>
<dbReference type="PROSITE" id="PS50109">
    <property type="entry name" value="HIS_KIN"/>
    <property type="match status" value="1"/>
</dbReference>
<evidence type="ECO:0000256" key="9">
    <source>
        <dbReference type="ARBA" id="ARBA00022777"/>
    </source>
</evidence>
<dbReference type="Gene3D" id="3.30.450.270">
    <property type="match status" value="1"/>
</dbReference>
<dbReference type="InterPro" id="IPR003018">
    <property type="entry name" value="GAF"/>
</dbReference>
<evidence type="ECO:0000256" key="11">
    <source>
        <dbReference type="ARBA" id="ARBA00022991"/>
    </source>
</evidence>
<gene>
    <name evidence="16" type="ORF">WKW82_13155</name>
</gene>
<dbReference type="InterPro" id="IPR001294">
    <property type="entry name" value="Phytochrome"/>
</dbReference>
<feature type="domain" description="Phytochrome chromophore attachment site" evidence="14">
    <location>
        <begin position="149"/>
        <end position="309"/>
    </location>
</feature>
<dbReference type="PANTHER" id="PTHR43065">
    <property type="entry name" value="SENSOR HISTIDINE KINASE"/>
    <property type="match status" value="1"/>
</dbReference>
<evidence type="ECO:0000256" key="10">
    <source>
        <dbReference type="ARBA" id="ARBA00022840"/>
    </source>
</evidence>
<evidence type="ECO:0000256" key="2">
    <source>
        <dbReference type="ARBA" id="ARBA00006402"/>
    </source>
</evidence>
<dbReference type="InterPro" id="IPR036890">
    <property type="entry name" value="HATPase_C_sf"/>
</dbReference>
<dbReference type="SMART" id="SM00387">
    <property type="entry name" value="HATPase_c"/>
    <property type="match status" value="1"/>
</dbReference>
<dbReference type="InterPro" id="IPR029016">
    <property type="entry name" value="GAF-like_dom_sf"/>
</dbReference>
<dbReference type="EC" id="2.7.13.3" evidence="3"/>
<dbReference type="InterPro" id="IPR035965">
    <property type="entry name" value="PAS-like_dom_sf"/>
</dbReference>
<dbReference type="SUPFAM" id="SSF55874">
    <property type="entry name" value="ATPase domain of HSP90 chaperone/DNA topoisomerase II/histidine kinase"/>
    <property type="match status" value="1"/>
</dbReference>
<dbReference type="SUPFAM" id="SSF55781">
    <property type="entry name" value="GAF domain-like"/>
    <property type="match status" value="2"/>
</dbReference>
<dbReference type="Pfam" id="PF01590">
    <property type="entry name" value="GAF"/>
    <property type="match status" value="1"/>
</dbReference>
<dbReference type="EMBL" id="JBBKZT010000005">
    <property type="protein sequence ID" value="MEJ8847600.1"/>
    <property type="molecule type" value="Genomic_DNA"/>
</dbReference>
<comment type="caution">
    <text evidence="16">The sequence shown here is derived from an EMBL/GenBank/DDBJ whole genome shotgun (WGS) entry which is preliminary data.</text>
</comment>
<keyword evidence="11" id="KW-0157">Chromophore</keyword>
<dbReference type="SUPFAM" id="SSF55785">
    <property type="entry name" value="PYP-like sensor domain (PAS domain)"/>
    <property type="match status" value="1"/>
</dbReference>
<dbReference type="GO" id="GO:0005524">
    <property type="term" value="F:ATP binding"/>
    <property type="evidence" value="ECO:0007669"/>
    <property type="project" value="UniProtKB-KW"/>
</dbReference>
<dbReference type="InterPro" id="IPR013654">
    <property type="entry name" value="PAS_2"/>
</dbReference>
<keyword evidence="4" id="KW-0600">Photoreceptor protein</keyword>
<dbReference type="PRINTS" id="PR01033">
    <property type="entry name" value="PHYTOCHROME"/>
</dbReference>
<reference evidence="16 17" key="1">
    <citation type="submission" date="2024-03" db="EMBL/GenBank/DDBJ databases">
        <title>Novel species of the genus Variovorax.</title>
        <authorList>
            <person name="Liu Q."/>
            <person name="Xin Y.-H."/>
        </authorList>
    </citation>
    <scope>NUCLEOTIDE SEQUENCE [LARGE SCALE GENOMIC DNA]</scope>
    <source>
        <strain evidence="16 17">KACC 18900</strain>
    </source>
</reference>
<evidence type="ECO:0000256" key="13">
    <source>
        <dbReference type="ARBA" id="ARBA00023170"/>
    </source>
</evidence>
<evidence type="ECO:0000313" key="16">
    <source>
        <dbReference type="EMBL" id="MEJ8847600.1"/>
    </source>
</evidence>
<dbReference type="PROSITE" id="PS50046">
    <property type="entry name" value="PHYTOCHROME_2"/>
    <property type="match status" value="1"/>
</dbReference>
<dbReference type="InterPro" id="IPR003594">
    <property type="entry name" value="HATPase_dom"/>
</dbReference>
<evidence type="ECO:0000256" key="3">
    <source>
        <dbReference type="ARBA" id="ARBA00012438"/>
    </source>
</evidence>
<keyword evidence="17" id="KW-1185">Reference proteome</keyword>
<dbReference type="InterPro" id="IPR036097">
    <property type="entry name" value="HisK_dim/P_sf"/>
</dbReference>
<sequence length="736" mass="78978">MSHSPVTLSTVNLDNCDKEPIHTPGFIQPHGVLLALDRDGVLTHASRNARALLPVLPPLGERLLPTQLADDPALHDALAQVGQQVGTEDEVPVRAVEAAFDGVVHDVVIHGFAGRLIIEFEKRRPGQGALASFALLAHRSMSRMRGRRDIVAMMEEAVGAVRELTGFDRVMAYRFAHDDSGEVIAESCDGSFEPYLGRRFPASDIPAQARRLYTINTLRLIADVSDTQVPVDAFASADGGDQAPLDLSHSVLRSVSPIHIEYLKNIGVAASMSVSIVVGGRLWGLIACHHATAHRVPYAIRMACDVLSQILSSSVQAALEKAGAARQSAAAVVRSRLVDIVSQGVEGREGGAGVQALESVARQAIAADALLLSHAGKRLQSEALPDEAASRLLRWLDAQKDDFIALSEGTLFPPLRPDGARPFCGLLAMRFDRLHHGWLVLLRHEQVETITWSGPADKVARVGPLGARLTPNGSLAEWRQMVEGTAVPWDAIDLQIARQLLDELSRATAARSAEMERARSQLLAVLSHDLRDPLQSISMAARILEHGTSSANMGQRIAASTGRMERLISQVMDMSRLHGGLGLGLVLRPADLSGIVRGLIEEASLAYPSALIHAQLPPALSVQMDADRMAQAVGNLIGNARHHGVPGKPVEVHLQAVDGTAVLTVSNASGPIPPETEAVLFEALKERSRGNVRNPNGLGLGLYIASEIVKGHRGRISYRHEDGRVVFRVELPVAGA</sequence>
<dbReference type="Pfam" id="PF02518">
    <property type="entry name" value="HATPase_c"/>
    <property type="match status" value="1"/>
</dbReference>
<dbReference type="CDD" id="cd00082">
    <property type="entry name" value="HisKA"/>
    <property type="match status" value="1"/>
</dbReference>
<dbReference type="Proteomes" id="UP001385892">
    <property type="component" value="Unassembled WGS sequence"/>
</dbReference>
<comment type="catalytic activity">
    <reaction evidence="1">
        <text>ATP + protein L-histidine = ADP + protein N-phospho-L-histidine.</text>
        <dbReference type="EC" id="2.7.13.3"/>
    </reaction>
</comment>
<evidence type="ECO:0000256" key="5">
    <source>
        <dbReference type="ARBA" id="ARBA00022553"/>
    </source>
</evidence>
<dbReference type="PANTHER" id="PTHR43065:SF10">
    <property type="entry name" value="PEROXIDE STRESS-ACTIVATED HISTIDINE KINASE MAK3"/>
    <property type="match status" value="1"/>
</dbReference>
<evidence type="ECO:0000256" key="7">
    <source>
        <dbReference type="ARBA" id="ARBA00022679"/>
    </source>
</evidence>
<dbReference type="Gene3D" id="3.30.565.10">
    <property type="entry name" value="Histidine kinase-like ATPase, C-terminal domain"/>
    <property type="match status" value="1"/>
</dbReference>
<dbReference type="Pfam" id="PF00360">
    <property type="entry name" value="PHY"/>
    <property type="match status" value="1"/>
</dbReference>
<keyword evidence="10 16" id="KW-0067">ATP-binding</keyword>
<dbReference type="InterPro" id="IPR013515">
    <property type="entry name" value="Phytochrome_cen-reg"/>
</dbReference>
<dbReference type="Gene3D" id="3.30.450.40">
    <property type="match status" value="1"/>
</dbReference>
<evidence type="ECO:0000313" key="17">
    <source>
        <dbReference type="Proteomes" id="UP001385892"/>
    </source>
</evidence>
<evidence type="ECO:0000256" key="8">
    <source>
        <dbReference type="ARBA" id="ARBA00022741"/>
    </source>
</evidence>
<evidence type="ECO:0000259" key="15">
    <source>
        <dbReference type="PROSITE" id="PS50109"/>
    </source>
</evidence>
<proteinExistence type="inferred from homology"/>
<protein>
    <recommendedName>
        <fullName evidence="3">histidine kinase</fullName>
        <ecNumber evidence="3">2.7.13.3</ecNumber>
    </recommendedName>
</protein>
<dbReference type="InterPro" id="IPR003661">
    <property type="entry name" value="HisK_dim/P_dom"/>
</dbReference>
<accession>A0ABU8WJ99</accession>
<keyword evidence="12" id="KW-0902">Two-component regulatory system</keyword>
<keyword evidence="6" id="KW-0716">Sensory transduction</keyword>
<evidence type="ECO:0000256" key="1">
    <source>
        <dbReference type="ARBA" id="ARBA00000085"/>
    </source>
</evidence>
<evidence type="ECO:0000256" key="4">
    <source>
        <dbReference type="ARBA" id="ARBA00022543"/>
    </source>
</evidence>